<keyword evidence="1" id="KW-0812">Transmembrane</keyword>
<feature type="transmembrane region" description="Helical" evidence="1">
    <location>
        <begin position="163"/>
        <end position="184"/>
    </location>
</feature>
<comment type="caution">
    <text evidence="2">The sequence shown here is derived from an EMBL/GenBank/DDBJ whole genome shotgun (WGS) entry which is preliminary data.</text>
</comment>
<dbReference type="RefSeq" id="WP_211347662.1">
    <property type="nucleotide sequence ID" value="NZ_JBHTGS010000001.1"/>
</dbReference>
<accession>A0A543AWN6</accession>
<proteinExistence type="predicted"/>
<feature type="transmembrane region" description="Helical" evidence="1">
    <location>
        <begin position="95"/>
        <end position="118"/>
    </location>
</feature>
<evidence type="ECO:0000256" key="1">
    <source>
        <dbReference type="SAM" id="Phobius"/>
    </source>
</evidence>
<feature type="transmembrane region" description="Helical" evidence="1">
    <location>
        <begin position="12"/>
        <end position="37"/>
    </location>
</feature>
<feature type="transmembrane region" description="Helical" evidence="1">
    <location>
        <begin position="196"/>
        <end position="216"/>
    </location>
</feature>
<dbReference type="Proteomes" id="UP000317043">
    <property type="component" value="Unassembled WGS sequence"/>
</dbReference>
<name>A0A543AWN6_9ACTN</name>
<feature type="transmembrane region" description="Helical" evidence="1">
    <location>
        <begin position="57"/>
        <end position="83"/>
    </location>
</feature>
<sequence length="220" mass="22785">MLHKVKSWLTFTRIGGIGAIGFATMIVLGNAIALPAGQPAPGADMADVTAYFSTNGGIVGTTAALIPAGWLLITIFGAAVVAITWRGERDRGEAWALVGFAGVLLQNGAFVVVIASRIALVADPESVATFALHDAIIALNGTFLATALIGLSMCGRRSGIIPNWLAALGFLAATLQFAGATLSYPVTQNGGSLGPIGLTGWLIWVVWLVAYGIRLIRRTP</sequence>
<evidence type="ECO:0008006" key="4">
    <source>
        <dbReference type="Google" id="ProtNLM"/>
    </source>
</evidence>
<dbReference type="InParanoid" id="A0A543AWN6"/>
<dbReference type="AlphaFoldDB" id="A0A543AWN6"/>
<gene>
    <name evidence="2" type="ORF">FB566_2537</name>
</gene>
<reference evidence="2 3" key="1">
    <citation type="submission" date="2019-06" db="EMBL/GenBank/DDBJ databases">
        <title>Sequencing the genomes of 1000 actinobacteria strains.</title>
        <authorList>
            <person name="Klenk H.-P."/>
        </authorList>
    </citation>
    <scope>NUCLEOTIDE SEQUENCE [LARGE SCALE GENOMIC DNA]</scope>
    <source>
        <strain evidence="2 3">DSM 45928</strain>
    </source>
</reference>
<evidence type="ECO:0000313" key="2">
    <source>
        <dbReference type="EMBL" id="TQL76993.1"/>
    </source>
</evidence>
<dbReference type="EMBL" id="VFOW01000001">
    <property type="protein sequence ID" value="TQL76993.1"/>
    <property type="molecule type" value="Genomic_DNA"/>
</dbReference>
<feature type="transmembrane region" description="Helical" evidence="1">
    <location>
        <begin position="130"/>
        <end position="151"/>
    </location>
</feature>
<keyword evidence="1" id="KW-0472">Membrane</keyword>
<keyword evidence="1" id="KW-1133">Transmembrane helix</keyword>
<keyword evidence="3" id="KW-1185">Reference proteome</keyword>
<evidence type="ECO:0000313" key="3">
    <source>
        <dbReference type="Proteomes" id="UP000317043"/>
    </source>
</evidence>
<organism evidence="2 3">
    <name type="scientific">Stackebrandtia endophytica</name>
    <dbReference type="NCBI Taxonomy" id="1496996"/>
    <lineage>
        <taxon>Bacteria</taxon>
        <taxon>Bacillati</taxon>
        <taxon>Actinomycetota</taxon>
        <taxon>Actinomycetes</taxon>
        <taxon>Glycomycetales</taxon>
        <taxon>Glycomycetaceae</taxon>
        <taxon>Stackebrandtia</taxon>
    </lineage>
</organism>
<protein>
    <recommendedName>
        <fullName evidence="4">DUF4386 family protein</fullName>
    </recommendedName>
</protein>